<comment type="caution">
    <text evidence="2">The sequence shown here is derived from an EMBL/GenBank/DDBJ whole genome shotgun (WGS) entry which is preliminary data.</text>
</comment>
<proteinExistence type="predicted"/>
<name>A0A2P4XJJ0_9STRA</name>
<feature type="non-terminal residue" evidence="2">
    <location>
        <position position="104"/>
    </location>
</feature>
<sequence length="104" mass="11525">MASMVHSPRAFANSDRSPLEKRDPTAQTVPYQCFSPVFPTPEIGSYDGSSNANSHCTSPIPISFFPDGPIPSDDEEDESADEVTRLRQQVALLVKSLEDEKKRR</sequence>
<dbReference type="Proteomes" id="UP000237271">
    <property type="component" value="Unassembled WGS sequence"/>
</dbReference>
<feature type="compositionally biased region" description="Polar residues" evidence="1">
    <location>
        <begin position="47"/>
        <end position="57"/>
    </location>
</feature>
<feature type="region of interest" description="Disordered" evidence="1">
    <location>
        <begin position="1"/>
        <end position="83"/>
    </location>
</feature>
<accession>A0A2P4XJJ0</accession>
<evidence type="ECO:0000256" key="1">
    <source>
        <dbReference type="SAM" id="MobiDB-lite"/>
    </source>
</evidence>
<dbReference type="AlphaFoldDB" id="A0A2P4XJJ0"/>
<dbReference type="EMBL" id="NCKW01009957">
    <property type="protein sequence ID" value="POM65725.1"/>
    <property type="molecule type" value="Genomic_DNA"/>
</dbReference>
<reference evidence="2 3" key="1">
    <citation type="journal article" date="2017" name="Genome Biol. Evol.">
        <title>Phytophthora megakarya and P. palmivora, closely related causal agents of cacao black pod rot, underwent increases in genome sizes and gene numbers by different mechanisms.</title>
        <authorList>
            <person name="Ali S.S."/>
            <person name="Shao J."/>
            <person name="Lary D.J."/>
            <person name="Kronmiller B."/>
            <person name="Shen D."/>
            <person name="Strem M.D."/>
            <person name="Amoako-Attah I."/>
            <person name="Akrofi A.Y."/>
            <person name="Begoude B.A."/>
            <person name="Ten Hoopen G.M."/>
            <person name="Coulibaly K."/>
            <person name="Kebe B.I."/>
            <person name="Melnick R.L."/>
            <person name="Guiltinan M.J."/>
            <person name="Tyler B.M."/>
            <person name="Meinhardt L.W."/>
            <person name="Bailey B.A."/>
        </authorList>
    </citation>
    <scope>NUCLEOTIDE SEQUENCE [LARGE SCALE GENOMIC DNA]</scope>
    <source>
        <strain evidence="3">sbr112.9</strain>
    </source>
</reference>
<organism evidence="2 3">
    <name type="scientific">Phytophthora palmivora</name>
    <dbReference type="NCBI Taxonomy" id="4796"/>
    <lineage>
        <taxon>Eukaryota</taxon>
        <taxon>Sar</taxon>
        <taxon>Stramenopiles</taxon>
        <taxon>Oomycota</taxon>
        <taxon>Peronosporomycetes</taxon>
        <taxon>Peronosporales</taxon>
        <taxon>Peronosporaceae</taxon>
        <taxon>Phytophthora</taxon>
    </lineage>
</organism>
<dbReference type="OrthoDB" id="168469at2759"/>
<feature type="compositionally biased region" description="Acidic residues" evidence="1">
    <location>
        <begin position="72"/>
        <end position="81"/>
    </location>
</feature>
<evidence type="ECO:0000313" key="2">
    <source>
        <dbReference type="EMBL" id="POM65725.1"/>
    </source>
</evidence>
<keyword evidence="3" id="KW-1185">Reference proteome</keyword>
<gene>
    <name evidence="2" type="ORF">PHPALM_18518</name>
</gene>
<evidence type="ECO:0000313" key="3">
    <source>
        <dbReference type="Proteomes" id="UP000237271"/>
    </source>
</evidence>
<protein>
    <submittedName>
        <fullName evidence="2">Uncharacterized protein</fullName>
    </submittedName>
</protein>